<dbReference type="InterPro" id="IPR010982">
    <property type="entry name" value="Lambda_DNA-bd_dom_sf"/>
</dbReference>
<evidence type="ECO:0000313" key="2">
    <source>
        <dbReference type="EMBL" id="NBI33834.1"/>
    </source>
</evidence>
<dbReference type="EMBL" id="QWKH01000007">
    <property type="protein sequence ID" value="NBI33834.1"/>
    <property type="molecule type" value="Genomic_DNA"/>
</dbReference>
<dbReference type="Gene3D" id="1.10.260.40">
    <property type="entry name" value="lambda repressor-like DNA-binding domains"/>
    <property type="match status" value="1"/>
</dbReference>
<sequence length="82" mass="8793">MEADVVGAARQPVWNSVDLGQIIRARRKKLGYTQVQIAAMMGVSPRLIGEIERGRGTVAVQTVLGLCTGLGIDLFLVGRGEE</sequence>
<accession>A0A7C9JDL5</accession>
<dbReference type="Pfam" id="PF01381">
    <property type="entry name" value="HTH_3"/>
    <property type="match status" value="1"/>
</dbReference>
<evidence type="ECO:0000259" key="1">
    <source>
        <dbReference type="PROSITE" id="PS50943"/>
    </source>
</evidence>
<dbReference type="AlphaFoldDB" id="A0A7C9JDL5"/>
<protein>
    <submittedName>
        <fullName evidence="2">Transcriptional regulator</fullName>
    </submittedName>
</protein>
<dbReference type="SUPFAM" id="SSF47413">
    <property type="entry name" value="lambda repressor-like DNA-binding domains"/>
    <property type="match status" value="1"/>
</dbReference>
<organism evidence="2">
    <name type="scientific">Muribaculaceae bacterium Z82</name>
    <dbReference type="NCBI Taxonomy" id="2304548"/>
    <lineage>
        <taxon>Bacteria</taxon>
        <taxon>Pseudomonadati</taxon>
        <taxon>Bacteroidota</taxon>
        <taxon>Bacteroidia</taxon>
        <taxon>Bacteroidales</taxon>
        <taxon>Muribaculaceae</taxon>
    </lineage>
</organism>
<dbReference type="PROSITE" id="PS50943">
    <property type="entry name" value="HTH_CROC1"/>
    <property type="match status" value="1"/>
</dbReference>
<gene>
    <name evidence="2" type="ORF">D1639_02040</name>
</gene>
<dbReference type="GO" id="GO:0003677">
    <property type="term" value="F:DNA binding"/>
    <property type="evidence" value="ECO:0007669"/>
    <property type="project" value="InterPro"/>
</dbReference>
<feature type="domain" description="HTH cro/C1-type" evidence="1">
    <location>
        <begin position="23"/>
        <end position="77"/>
    </location>
</feature>
<proteinExistence type="predicted"/>
<dbReference type="CDD" id="cd00093">
    <property type="entry name" value="HTH_XRE"/>
    <property type="match status" value="1"/>
</dbReference>
<dbReference type="InterPro" id="IPR001387">
    <property type="entry name" value="Cro/C1-type_HTH"/>
</dbReference>
<reference evidence="2" key="1">
    <citation type="submission" date="2018-08" db="EMBL/GenBank/DDBJ databases">
        <title>Murine metabolic-syndrome-specific gut microbial biobank.</title>
        <authorList>
            <person name="Liu C."/>
        </authorList>
    </citation>
    <scope>NUCLEOTIDE SEQUENCE [LARGE SCALE GENOMIC DNA]</scope>
    <source>
        <strain evidence="2">Z82</strain>
    </source>
</reference>
<comment type="caution">
    <text evidence="2">The sequence shown here is derived from an EMBL/GenBank/DDBJ whole genome shotgun (WGS) entry which is preliminary data.</text>
</comment>
<dbReference type="SMART" id="SM00530">
    <property type="entry name" value="HTH_XRE"/>
    <property type="match status" value="1"/>
</dbReference>
<name>A0A7C9JDL5_9BACT</name>